<gene>
    <name evidence="2" type="ORF">Voc01_036580</name>
</gene>
<evidence type="ECO:0008006" key="4">
    <source>
        <dbReference type="Google" id="ProtNLM"/>
    </source>
</evidence>
<evidence type="ECO:0000313" key="2">
    <source>
        <dbReference type="EMBL" id="GIJ68741.1"/>
    </source>
</evidence>
<dbReference type="RefSeq" id="WP_203928683.1">
    <property type="nucleotide sequence ID" value="NZ_BOPH01000047.1"/>
</dbReference>
<dbReference type="InterPro" id="IPR027417">
    <property type="entry name" value="P-loop_NTPase"/>
</dbReference>
<reference evidence="2" key="1">
    <citation type="submission" date="2021-01" db="EMBL/GenBank/DDBJ databases">
        <title>Whole genome shotgun sequence of Virgisporangium ochraceum NBRC 16418.</title>
        <authorList>
            <person name="Komaki H."/>
            <person name="Tamura T."/>
        </authorList>
    </citation>
    <scope>NUCLEOTIDE SEQUENCE</scope>
    <source>
        <strain evidence="2">NBRC 16418</strain>
    </source>
</reference>
<keyword evidence="3" id="KW-1185">Reference proteome</keyword>
<evidence type="ECO:0000313" key="3">
    <source>
        <dbReference type="Proteomes" id="UP000635606"/>
    </source>
</evidence>
<dbReference type="InterPro" id="IPR036087">
    <property type="entry name" value="Nict_dMeBzImd_PRibTrfase_sf"/>
</dbReference>
<dbReference type="Proteomes" id="UP000635606">
    <property type="component" value="Unassembled WGS sequence"/>
</dbReference>
<dbReference type="SUPFAM" id="SSF52540">
    <property type="entry name" value="P-loop containing nucleoside triphosphate hydrolases"/>
    <property type="match status" value="1"/>
</dbReference>
<dbReference type="InterPro" id="IPR003203">
    <property type="entry name" value="CobU/CobP"/>
</dbReference>
<sequence>MSSTRVLVLGGFDAGQAEFAETLLGPASTRLDVTEPDAVAAGLAGAAASDEILVADLDEWVTELLDAVSGWADRSHADEAIRALADALAGTAARRVVLVSREVGLAVPAGGRDTVYAAALAKLNRALAEACDRVALVVAGQVAWLKGGPAPVTSGEVARPAIVPIEVDAGIPERPDLLVPDETTASAAGLQLQGLDFVGAGLGALTDVVRFAGGTQGRAAPQPWRSARVMLLHGIHAGGAAAGDDRDSVDRRLEQAHEGVGALALLAGAAGASISTVECPPSAAMETGDALTAQEVEAALAQGWKLAEAAVDEGADVLVLAALGTGQEAAAVALTTLTAGGEPAALLDRVVAASSSINDLAWMTRCVTVRDALHRVRTRPRDPRSLLATVGGGDIAVATGIILGATYRRTPVLIDGPVGIAAGLAARDIGPQSRLWLQLADHGGHPLVRFGGDVLGLSPVLHLRMRLGEGTTALAALPLLNAALTVSAGTPPKPVAPRADDPGFADFPTAELPLVKQNP</sequence>
<dbReference type="GO" id="GO:0043752">
    <property type="term" value="F:adenosylcobinamide kinase activity"/>
    <property type="evidence" value="ECO:0007669"/>
    <property type="project" value="InterPro"/>
</dbReference>
<dbReference type="GO" id="GO:0008939">
    <property type="term" value="F:nicotinate-nucleotide-dimethylbenzimidazole phosphoribosyltransferase activity"/>
    <property type="evidence" value="ECO:0007669"/>
    <property type="project" value="InterPro"/>
</dbReference>
<dbReference type="Gene3D" id="3.40.50.300">
    <property type="entry name" value="P-loop containing nucleotide triphosphate hydrolases"/>
    <property type="match status" value="1"/>
</dbReference>
<dbReference type="Pfam" id="PF02283">
    <property type="entry name" value="CobU"/>
    <property type="match status" value="1"/>
</dbReference>
<feature type="region of interest" description="Disordered" evidence="1">
    <location>
        <begin position="491"/>
        <end position="519"/>
    </location>
</feature>
<dbReference type="GO" id="GO:0009236">
    <property type="term" value="P:cobalamin biosynthetic process"/>
    <property type="evidence" value="ECO:0007669"/>
    <property type="project" value="UniProtKB-UniPathway"/>
</dbReference>
<dbReference type="SUPFAM" id="SSF52733">
    <property type="entry name" value="Nicotinate mononucleotide:5,6-dimethylbenzimidazole phosphoribosyltransferase (CobT)"/>
    <property type="match status" value="1"/>
</dbReference>
<dbReference type="GO" id="GO:0000166">
    <property type="term" value="F:nucleotide binding"/>
    <property type="evidence" value="ECO:0007669"/>
    <property type="project" value="InterPro"/>
</dbReference>
<comment type="caution">
    <text evidence="2">The sequence shown here is derived from an EMBL/GenBank/DDBJ whole genome shotgun (WGS) entry which is preliminary data.</text>
</comment>
<evidence type="ECO:0000256" key="1">
    <source>
        <dbReference type="SAM" id="MobiDB-lite"/>
    </source>
</evidence>
<dbReference type="Gene3D" id="3.40.50.10210">
    <property type="match status" value="1"/>
</dbReference>
<protein>
    <recommendedName>
        <fullName evidence="4">Adenosylcobinamide kinase</fullName>
    </recommendedName>
</protein>
<dbReference type="Pfam" id="PF02277">
    <property type="entry name" value="DBI_PRT"/>
    <property type="match status" value="1"/>
</dbReference>
<dbReference type="PANTHER" id="PTHR43463">
    <property type="entry name" value="NICOTINATE-NUCLEOTIDE--DIMETHYLBENZIMIDAZOLE PHOSPHORIBOSYLTRANSFERASE"/>
    <property type="match status" value="1"/>
</dbReference>
<accession>A0A8J4EBI5</accession>
<dbReference type="AlphaFoldDB" id="A0A8J4EBI5"/>
<proteinExistence type="predicted"/>
<name>A0A8J4EBI5_9ACTN</name>
<dbReference type="InterPro" id="IPR003200">
    <property type="entry name" value="Nict_dMeBzImd_PRibTrfase"/>
</dbReference>
<dbReference type="PANTHER" id="PTHR43463:SF1">
    <property type="entry name" value="NICOTINATE-NUCLEOTIDE--DIMETHYLBENZIMIDAZOLE PHOSPHORIBOSYLTRANSFERASE"/>
    <property type="match status" value="1"/>
</dbReference>
<organism evidence="2 3">
    <name type="scientific">Virgisporangium ochraceum</name>
    <dbReference type="NCBI Taxonomy" id="65505"/>
    <lineage>
        <taxon>Bacteria</taxon>
        <taxon>Bacillati</taxon>
        <taxon>Actinomycetota</taxon>
        <taxon>Actinomycetes</taxon>
        <taxon>Micromonosporales</taxon>
        <taxon>Micromonosporaceae</taxon>
        <taxon>Virgisporangium</taxon>
    </lineage>
</organism>
<dbReference type="UniPathway" id="UPA00148">
    <property type="reaction ID" value="UER00236"/>
</dbReference>
<dbReference type="EMBL" id="BOPH01000047">
    <property type="protein sequence ID" value="GIJ68741.1"/>
    <property type="molecule type" value="Genomic_DNA"/>
</dbReference>